<proteinExistence type="predicted"/>
<dbReference type="WBParaSite" id="HNAJ_0000207201-mRNA-1">
    <property type="protein sequence ID" value="HNAJ_0000207201-mRNA-1"/>
    <property type="gene ID" value="HNAJ_0000207201"/>
</dbReference>
<dbReference type="Proteomes" id="UP000278807">
    <property type="component" value="Unassembled WGS sequence"/>
</dbReference>
<name>A0A0R3T4T4_RODNA</name>
<gene>
    <name evidence="2" type="ORF">HNAJ_LOCUS2071</name>
</gene>
<dbReference type="EMBL" id="UZAE01000940">
    <property type="protein sequence ID" value="VDN97930.1"/>
    <property type="molecule type" value="Genomic_DNA"/>
</dbReference>
<sequence length="127" mass="14328">MEQITEAQRLRDDFEATKARLLSGLQNQFFVSRNTATRSEAIMSCENSSSLSEGQEFFSSSGQSSPRTPKGSEVDSVICMAEFVSRHLEKYFQEFLVKLTLETEIFDDQEAVDCVGEHLRLVSSFTP</sequence>
<evidence type="ECO:0000313" key="3">
    <source>
        <dbReference type="Proteomes" id="UP000278807"/>
    </source>
</evidence>
<reference evidence="4" key="1">
    <citation type="submission" date="2017-02" db="UniProtKB">
        <authorList>
            <consortium name="WormBaseParasite"/>
        </authorList>
    </citation>
    <scope>IDENTIFICATION</scope>
</reference>
<evidence type="ECO:0000313" key="2">
    <source>
        <dbReference type="EMBL" id="VDN97930.1"/>
    </source>
</evidence>
<evidence type="ECO:0000256" key="1">
    <source>
        <dbReference type="SAM" id="MobiDB-lite"/>
    </source>
</evidence>
<reference evidence="2 3" key="2">
    <citation type="submission" date="2018-11" db="EMBL/GenBank/DDBJ databases">
        <authorList>
            <consortium name="Pathogen Informatics"/>
        </authorList>
    </citation>
    <scope>NUCLEOTIDE SEQUENCE [LARGE SCALE GENOMIC DNA]</scope>
</reference>
<keyword evidence="3" id="KW-1185">Reference proteome</keyword>
<feature type="region of interest" description="Disordered" evidence="1">
    <location>
        <begin position="52"/>
        <end position="73"/>
    </location>
</feature>
<evidence type="ECO:0000313" key="4">
    <source>
        <dbReference type="WBParaSite" id="HNAJ_0000207201-mRNA-1"/>
    </source>
</evidence>
<organism evidence="4">
    <name type="scientific">Rodentolepis nana</name>
    <name type="common">Dwarf tapeworm</name>
    <name type="synonym">Hymenolepis nana</name>
    <dbReference type="NCBI Taxonomy" id="102285"/>
    <lineage>
        <taxon>Eukaryota</taxon>
        <taxon>Metazoa</taxon>
        <taxon>Spiralia</taxon>
        <taxon>Lophotrochozoa</taxon>
        <taxon>Platyhelminthes</taxon>
        <taxon>Cestoda</taxon>
        <taxon>Eucestoda</taxon>
        <taxon>Cyclophyllidea</taxon>
        <taxon>Hymenolepididae</taxon>
        <taxon>Rodentolepis</taxon>
    </lineage>
</organism>
<accession>A0A0R3T4T4</accession>
<protein>
    <submittedName>
        <fullName evidence="4">Exocyst complex component Sec10</fullName>
    </submittedName>
</protein>
<dbReference type="OrthoDB" id="6278978at2759"/>
<dbReference type="AlphaFoldDB" id="A0A0R3T4T4"/>
<feature type="compositionally biased region" description="Low complexity" evidence="1">
    <location>
        <begin position="52"/>
        <end position="65"/>
    </location>
</feature>